<protein>
    <submittedName>
        <fullName evidence="3">Uncharacterized protein</fullName>
    </submittedName>
</protein>
<evidence type="ECO:0000256" key="1">
    <source>
        <dbReference type="SAM" id="Coils"/>
    </source>
</evidence>
<proteinExistence type="predicted"/>
<accession>A0A8S1MIU1</accession>
<keyword evidence="4" id="KW-1185">Reference proteome</keyword>
<dbReference type="InterPro" id="IPR005024">
    <property type="entry name" value="Snf7_fam"/>
</dbReference>
<dbReference type="OrthoDB" id="306063at2759"/>
<organism evidence="3 4">
    <name type="scientific">Paramecium sonneborni</name>
    <dbReference type="NCBI Taxonomy" id="65129"/>
    <lineage>
        <taxon>Eukaryota</taxon>
        <taxon>Sar</taxon>
        <taxon>Alveolata</taxon>
        <taxon>Ciliophora</taxon>
        <taxon>Intramacronucleata</taxon>
        <taxon>Oligohymenophorea</taxon>
        <taxon>Peniculida</taxon>
        <taxon>Parameciidae</taxon>
        <taxon>Paramecium</taxon>
    </lineage>
</organism>
<sequence length="216" mass="25524">MFKSFKKSTSNQNNSSSQSSQDSISLEQQRTIQQLKFQRDKIEKIIEEYWQRIDKLDQMIKGYISAGKKIAAKGCIGEMQSLKKQIEIHHTKVNLIIKMIIDLESMNQDHQLVTAMQQATSLFQQQEQFNEQLTNNLEYWKDLMDVQQERTDFFKDMDQKFNNQDDIEETLKQYEQEVELENMTKQLNSVPNQQINAVKVNLPIQKNNSQRLELLN</sequence>
<evidence type="ECO:0000313" key="3">
    <source>
        <dbReference type="EMBL" id="CAD8078772.1"/>
    </source>
</evidence>
<keyword evidence="1" id="KW-0175">Coiled coil</keyword>
<dbReference type="Proteomes" id="UP000692954">
    <property type="component" value="Unassembled WGS sequence"/>
</dbReference>
<dbReference type="AlphaFoldDB" id="A0A8S1MIU1"/>
<evidence type="ECO:0000256" key="2">
    <source>
        <dbReference type="SAM" id="MobiDB-lite"/>
    </source>
</evidence>
<name>A0A8S1MIU1_9CILI</name>
<comment type="caution">
    <text evidence="3">The sequence shown here is derived from an EMBL/GenBank/DDBJ whole genome shotgun (WGS) entry which is preliminary data.</text>
</comment>
<dbReference type="GO" id="GO:0007034">
    <property type="term" value="P:vacuolar transport"/>
    <property type="evidence" value="ECO:0007669"/>
    <property type="project" value="InterPro"/>
</dbReference>
<feature type="region of interest" description="Disordered" evidence="2">
    <location>
        <begin position="1"/>
        <end position="25"/>
    </location>
</feature>
<reference evidence="3" key="1">
    <citation type="submission" date="2021-01" db="EMBL/GenBank/DDBJ databases">
        <authorList>
            <consortium name="Genoscope - CEA"/>
            <person name="William W."/>
        </authorList>
    </citation>
    <scope>NUCLEOTIDE SEQUENCE</scope>
</reference>
<feature type="coiled-coil region" evidence="1">
    <location>
        <begin position="130"/>
        <end position="184"/>
    </location>
</feature>
<dbReference type="EMBL" id="CAJJDN010000038">
    <property type="protein sequence ID" value="CAD8078772.1"/>
    <property type="molecule type" value="Genomic_DNA"/>
</dbReference>
<feature type="compositionally biased region" description="Low complexity" evidence="2">
    <location>
        <begin position="7"/>
        <end position="25"/>
    </location>
</feature>
<evidence type="ECO:0000313" key="4">
    <source>
        <dbReference type="Proteomes" id="UP000692954"/>
    </source>
</evidence>
<dbReference type="Pfam" id="PF03357">
    <property type="entry name" value="Snf7"/>
    <property type="match status" value="1"/>
</dbReference>
<gene>
    <name evidence="3" type="ORF">PSON_ATCC_30995.1.T0380095</name>
</gene>